<evidence type="ECO:0008006" key="10">
    <source>
        <dbReference type="Google" id="ProtNLM"/>
    </source>
</evidence>
<feature type="transmembrane region" description="Helical" evidence="7">
    <location>
        <begin position="210"/>
        <end position="231"/>
    </location>
</feature>
<protein>
    <recommendedName>
        <fullName evidence="10">DedA family protein</fullName>
    </recommendedName>
</protein>
<evidence type="ECO:0000256" key="5">
    <source>
        <dbReference type="ARBA" id="ARBA00022989"/>
    </source>
</evidence>
<dbReference type="InterPro" id="IPR051311">
    <property type="entry name" value="DedA_domain"/>
</dbReference>
<dbReference type="PANTHER" id="PTHR42709">
    <property type="entry name" value="ALKALINE PHOSPHATASE LIKE PROTEIN"/>
    <property type="match status" value="1"/>
</dbReference>
<evidence type="ECO:0000313" key="9">
    <source>
        <dbReference type="Proteomes" id="UP000281594"/>
    </source>
</evidence>
<evidence type="ECO:0000256" key="1">
    <source>
        <dbReference type="ARBA" id="ARBA00004651"/>
    </source>
</evidence>
<dbReference type="HOGENOM" id="CLU_1142102_0_0_11"/>
<evidence type="ECO:0000256" key="3">
    <source>
        <dbReference type="ARBA" id="ARBA00022475"/>
    </source>
</evidence>
<dbReference type="GO" id="GO:0005886">
    <property type="term" value="C:plasma membrane"/>
    <property type="evidence" value="ECO:0007669"/>
    <property type="project" value="UniProtKB-SubCell"/>
</dbReference>
<gene>
    <name evidence="8" type="ORF">D3C57_143010</name>
</gene>
<evidence type="ECO:0000256" key="7">
    <source>
        <dbReference type="SAM" id="Phobius"/>
    </source>
</evidence>
<dbReference type="PANTHER" id="PTHR42709:SF6">
    <property type="entry name" value="UNDECAPRENYL PHOSPHATE TRANSPORTER A"/>
    <property type="match status" value="1"/>
</dbReference>
<comment type="caution">
    <text evidence="8">The sequence shown here is derived from an EMBL/GenBank/DDBJ whole genome shotgun (WGS) entry which is preliminary data.</text>
</comment>
<dbReference type="AlphaFoldDB" id="A0A0A0N734"/>
<evidence type="ECO:0000256" key="6">
    <source>
        <dbReference type="ARBA" id="ARBA00023136"/>
    </source>
</evidence>
<proteinExistence type="inferred from homology"/>
<keyword evidence="5 7" id="KW-1133">Transmembrane helix</keyword>
<keyword evidence="4 7" id="KW-0812">Transmembrane</keyword>
<comment type="subcellular location">
    <subcellularLocation>
        <location evidence="1">Cell membrane</location>
        <topology evidence="1">Multi-pass membrane protein</topology>
    </subcellularLocation>
</comment>
<dbReference type="KEGG" id="src:M271_00680"/>
<accession>A0A0A0N734</accession>
<reference evidence="8 9" key="1">
    <citation type="journal article" date="2018" name="J. Biol. Chem.">
        <title>Discovery of the actinoplanic acid pathway in Streptomyces rapamycinicus reveals a genetically conserved synergism with rapamycin.</title>
        <authorList>
            <person name="Mrak P."/>
            <person name="Krastel P."/>
            <person name="Pivk Lukancic P."/>
            <person name="Tao J."/>
            <person name="Pistorius D."/>
            <person name="Moore C.M."/>
        </authorList>
    </citation>
    <scope>NUCLEOTIDE SEQUENCE [LARGE SCALE GENOMIC DNA]</scope>
    <source>
        <strain evidence="8 9">NRRL 5491</strain>
    </source>
</reference>
<evidence type="ECO:0000256" key="2">
    <source>
        <dbReference type="ARBA" id="ARBA00010792"/>
    </source>
</evidence>
<dbReference type="STRING" id="1343740.M271_00680"/>
<name>A0A0A0N734_STRRN</name>
<keyword evidence="3" id="KW-1003">Cell membrane</keyword>
<feature type="transmembrane region" description="Helical" evidence="7">
    <location>
        <begin position="58"/>
        <end position="77"/>
    </location>
</feature>
<evidence type="ECO:0000256" key="4">
    <source>
        <dbReference type="ARBA" id="ARBA00022692"/>
    </source>
</evidence>
<dbReference type="Proteomes" id="UP000281594">
    <property type="component" value="Unassembled WGS sequence"/>
</dbReference>
<dbReference type="RefSeq" id="WP_020865169.1">
    <property type="nucleotide sequence ID" value="NC_022785.1"/>
</dbReference>
<dbReference type="eggNOG" id="COG0586">
    <property type="taxonomic scope" value="Bacteria"/>
</dbReference>
<sequence length="243" mass="25795">MRHHPGDGQEMEFGAGDVMACPPGHKAWAVGYGLGMVIDWQGSANRARQWPATGAPSMIAVEYVVLFLLVAVSGFGLPGPGDAIMIAAGTLAGEGRLSLWIVLGTTMAAWMGGSVVGFRVGQRRGRSLLDRPGRFEQRRRRLLVKGDEAFSRRTFTASVVLPAFVSGIFRVPFPLFLFGALVAGSALIGMYVGITYFLGPEVAERIGTAGTRAVLDIAVVVAAGLGIKVALTKWRATRRTPPA</sequence>
<keyword evidence="6 7" id="KW-0472">Membrane</keyword>
<organism evidence="8 9">
    <name type="scientific">Streptomyces rapamycinicus (strain ATCC 29253 / DSM 41530 / NRRL 5491 / AYB-994)</name>
    <name type="common">Streptomyces hygroscopicus (strain ATCC 29253)</name>
    <dbReference type="NCBI Taxonomy" id="1343740"/>
    <lineage>
        <taxon>Bacteria</taxon>
        <taxon>Bacillati</taxon>
        <taxon>Actinomycetota</taxon>
        <taxon>Actinomycetes</taxon>
        <taxon>Kitasatosporales</taxon>
        <taxon>Streptomycetaceae</taxon>
        <taxon>Streptomyces</taxon>
        <taxon>Streptomyces violaceusniger group</taxon>
    </lineage>
</organism>
<comment type="similarity">
    <text evidence="2">Belongs to the DedA family.</text>
</comment>
<feature type="transmembrane region" description="Helical" evidence="7">
    <location>
        <begin position="175"/>
        <end position="198"/>
    </location>
</feature>
<dbReference type="EMBL" id="QYCY01000002">
    <property type="protein sequence ID" value="RLV76146.1"/>
    <property type="molecule type" value="Genomic_DNA"/>
</dbReference>
<evidence type="ECO:0000313" key="8">
    <source>
        <dbReference type="EMBL" id="RLV76146.1"/>
    </source>
</evidence>
<feature type="transmembrane region" description="Helical" evidence="7">
    <location>
        <begin position="97"/>
        <end position="118"/>
    </location>
</feature>